<dbReference type="EMBL" id="CAEZXE010000020">
    <property type="protein sequence ID" value="CAB4671556.1"/>
    <property type="molecule type" value="Genomic_DNA"/>
</dbReference>
<name>A0A6J6LJL0_9ZZZZ</name>
<evidence type="ECO:0000313" key="5">
    <source>
        <dbReference type="EMBL" id="CAB4563991.1"/>
    </source>
</evidence>
<dbReference type="GO" id="GO:0032259">
    <property type="term" value="P:methylation"/>
    <property type="evidence" value="ECO:0007669"/>
    <property type="project" value="UniProtKB-KW"/>
</dbReference>
<evidence type="ECO:0000256" key="3">
    <source>
        <dbReference type="ARBA" id="ARBA00022691"/>
    </source>
</evidence>
<evidence type="ECO:0000313" key="7">
    <source>
        <dbReference type="EMBL" id="CAB4671556.1"/>
    </source>
</evidence>
<keyword evidence="1" id="KW-0489">Methyltransferase</keyword>
<evidence type="ECO:0000313" key="6">
    <source>
        <dbReference type="EMBL" id="CAB4660853.1"/>
    </source>
</evidence>
<accession>A0A6J6LJL0</accession>
<evidence type="ECO:0000259" key="4">
    <source>
        <dbReference type="Pfam" id="PF05175"/>
    </source>
</evidence>
<dbReference type="InterPro" id="IPR052190">
    <property type="entry name" value="Euk-Arch_PrmC-MTase"/>
</dbReference>
<keyword evidence="2" id="KW-0808">Transferase</keyword>
<dbReference type="GO" id="GO:0035657">
    <property type="term" value="C:eRF1 methyltransferase complex"/>
    <property type="evidence" value="ECO:0007669"/>
    <property type="project" value="TreeGrafter"/>
</dbReference>
<evidence type="ECO:0000256" key="1">
    <source>
        <dbReference type="ARBA" id="ARBA00022603"/>
    </source>
</evidence>
<dbReference type="SUPFAM" id="SSF53335">
    <property type="entry name" value="S-adenosyl-L-methionine-dependent methyltransferases"/>
    <property type="match status" value="1"/>
</dbReference>
<organism evidence="6">
    <name type="scientific">freshwater metagenome</name>
    <dbReference type="NCBI Taxonomy" id="449393"/>
    <lineage>
        <taxon>unclassified sequences</taxon>
        <taxon>metagenomes</taxon>
        <taxon>ecological metagenomes</taxon>
    </lineage>
</organism>
<dbReference type="PANTHER" id="PTHR45875:SF1">
    <property type="entry name" value="METHYLTRANSFERASE N6AMT1"/>
    <property type="match status" value="1"/>
</dbReference>
<dbReference type="CDD" id="cd02440">
    <property type="entry name" value="AdoMet_MTases"/>
    <property type="match status" value="1"/>
</dbReference>
<dbReference type="PANTHER" id="PTHR45875">
    <property type="entry name" value="METHYLTRANSFERASE N6AMT1"/>
    <property type="match status" value="1"/>
</dbReference>
<dbReference type="EMBL" id="CAEZVV010000203">
    <property type="protein sequence ID" value="CAB4660853.1"/>
    <property type="molecule type" value="Genomic_DNA"/>
</dbReference>
<dbReference type="EMBL" id="CAEZTG010000057">
    <property type="protein sequence ID" value="CAB4563991.1"/>
    <property type="molecule type" value="Genomic_DNA"/>
</dbReference>
<feature type="domain" description="Methyltransferase small" evidence="4">
    <location>
        <begin position="145"/>
        <end position="263"/>
    </location>
</feature>
<evidence type="ECO:0000256" key="2">
    <source>
        <dbReference type="ARBA" id="ARBA00022679"/>
    </source>
</evidence>
<dbReference type="GO" id="GO:0008757">
    <property type="term" value="F:S-adenosylmethionine-dependent methyltransferase activity"/>
    <property type="evidence" value="ECO:0007669"/>
    <property type="project" value="TreeGrafter"/>
</dbReference>
<dbReference type="InterPro" id="IPR007848">
    <property type="entry name" value="Small_mtfrase_dom"/>
</dbReference>
<proteinExistence type="predicted"/>
<dbReference type="Pfam" id="PF05175">
    <property type="entry name" value="MTS"/>
    <property type="match status" value="1"/>
</dbReference>
<reference evidence="6" key="1">
    <citation type="submission" date="2020-05" db="EMBL/GenBank/DDBJ databases">
        <authorList>
            <person name="Chiriac C."/>
            <person name="Salcher M."/>
            <person name="Ghai R."/>
            <person name="Kavagutti S V."/>
        </authorList>
    </citation>
    <scope>NUCLEOTIDE SEQUENCE</scope>
</reference>
<dbReference type="GO" id="GO:0008276">
    <property type="term" value="F:protein methyltransferase activity"/>
    <property type="evidence" value="ECO:0007669"/>
    <property type="project" value="TreeGrafter"/>
</dbReference>
<dbReference type="AlphaFoldDB" id="A0A6J6LJL0"/>
<gene>
    <name evidence="5" type="ORF">UFOPK1603_00768</name>
    <name evidence="6" type="ORF">UFOPK2143_01836</name>
    <name evidence="7" type="ORF">UFOPK2350_00378</name>
</gene>
<protein>
    <submittedName>
        <fullName evidence="6">Unannotated protein</fullName>
    </submittedName>
</protein>
<dbReference type="InterPro" id="IPR029063">
    <property type="entry name" value="SAM-dependent_MTases_sf"/>
</dbReference>
<keyword evidence="3" id="KW-0949">S-adenosyl-L-methionine</keyword>
<sequence>MTPSSALIKRWTPGPILASAMCLQAIGEFGQHLSDAGFINRFGRLQIDDEKNQTLADLALGKYVDVAAASRFLGGPQPVAALLETGAATITEESRFSLSFEVLSDGKAMAILPFLDSSDDVPIDSVYAGTDTWLLRDQAWKYGLHGKRAIDLGTGTGLVAAFLTSRYETVVATDINQRATQTAQLSRELLPETAKSRMHVVANDVAAGIHPGTFDFVCVNAPWVPAHRADGRIYSQGGETGFELPRRFILEGTELLAPNGIFIALCAELAFLDGTNALRDLIEDFEHKGFTTLIEPTSAPHPFHAAAAGTAETLPGLESARHVTVVMQRKAQ</sequence>
<dbReference type="Gene3D" id="3.40.50.150">
    <property type="entry name" value="Vaccinia Virus protein VP39"/>
    <property type="match status" value="1"/>
</dbReference>